<accession>A0AC34F052</accession>
<organism evidence="1 2">
    <name type="scientific">Panagrolaimus sp. ES5</name>
    <dbReference type="NCBI Taxonomy" id="591445"/>
    <lineage>
        <taxon>Eukaryota</taxon>
        <taxon>Metazoa</taxon>
        <taxon>Ecdysozoa</taxon>
        <taxon>Nematoda</taxon>
        <taxon>Chromadorea</taxon>
        <taxon>Rhabditida</taxon>
        <taxon>Tylenchina</taxon>
        <taxon>Panagrolaimomorpha</taxon>
        <taxon>Panagrolaimoidea</taxon>
        <taxon>Panagrolaimidae</taxon>
        <taxon>Panagrolaimus</taxon>
    </lineage>
</organism>
<dbReference type="Proteomes" id="UP000887579">
    <property type="component" value="Unplaced"/>
</dbReference>
<evidence type="ECO:0000313" key="1">
    <source>
        <dbReference type="Proteomes" id="UP000887579"/>
    </source>
</evidence>
<evidence type="ECO:0000313" key="2">
    <source>
        <dbReference type="WBParaSite" id="ES5_v2.g10367.t1"/>
    </source>
</evidence>
<proteinExistence type="predicted"/>
<reference evidence="2" key="1">
    <citation type="submission" date="2022-11" db="UniProtKB">
        <authorList>
            <consortium name="WormBaseParasite"/>
        </authorList>
    </citation>
    <scope>IDENTIFICATION</scope>
</reference>
<sequence length="318" mass="37511">MDTADLEATDIKSLILLKYQNDNFELSHSDPIQEKLFEAELKTEIRKLLCKKLVSFLGSKNNIQTKTNDFQETSKYSMITVHLFYPDFRASELLLNCQRQRKNFIVTERKRAALFFRFQRLQDEVQEAKSFNDSLITQRKELEHKLFEIESQYGPLLTSRNVDIKQMEAQNDERIRLDTMINEALLEKEKFENERNLLEQELNEIRKRSENLHRKTGSLSFYQQKHENLNKSLQKISLLLGERHELLITQYQIQQKLKAIVSRRECAFNSFATSIQNNNVNANLSFHGESSLNELKSAVSKLKIHIREKREILLLNSK</sequence>
<protein>
    <submittedName>
        <fullName evidence="2">DUF4201 domain-containing protein</fullName>
    </submittedName>
</protein>
<dbReference type="WBParaSite" id="ES5_v2.g10367.t1">
    <property type="protein sequence ID" value="ES5_v2.g10367.t1"/>
    <property type="gene ID" value="ES5_v2.g10367"/>
</dbReference>
<name>A0AC34F052_9BILA</name>